<accession>A0ABX7DZN6</accession>
<feature type="transmembrane region" description="Helical" evidence="1">
    <location>
        <begin position="15"/>
        <end position="36"/>
    </location>
</feature>
<feature type="transmembrane region" description="Helical" evidence="1">
    <location>
        <begin position="72"/>
        <end position="93"/>
    </location>
</feature>
<feature type="transmembrane region" description="Helical" evidence="1">
    <location>
        <begin position="48"/>
        <end position="65"/>
    </location>
</feature>
<dbReference type="RefSeq" id="WP_202777989.1">
    <property type="nucleotide sequence ID" value="NZ_CP065425.1"/>
</dbReference>
<sequence>MIIFRKNSDDGNMSFKYSLILNGYFIFLIGLLTLLGGQSSTGISFSNYEFWIIFIIALVDIWGTYKKTKNPSFAKFISATLLLTIIIISFQFWNEHRERNLAELIRFNPHDLVSIGFTMNKIPENKTYEWITEKVEPANELIGYLGKYRVKRISEKEYNKTLSEEKFEITLSHKTIPPSVVFGTKNYLHILSGKYYKVLNGPINMRSIRSYNEKYRKIYQE</sequence>
<reference evidence="2 3" key="1">
    <citation type="submission" date="2020-11" db="EMBL/GenBank/DDBJ databases">
        <title>Taxonomic evaluation of the Bacillus sporothermodurans group of bacteria based on whole genome sequences.</title>
        <authorList>
            <person name="Fiedler G."/>
            <person name="Herbstmann A.-D."/>
            <person name="Doll E."/>
            <person name="Wenning M."/>
            <person name="Brinks E."/>
            <person name="Kabisch J."/>
            <person name="Breitenwieser F."/>
            <person name="Lappann M."/>
            <person name="Boehnlein C."/>
            <person name="Franz C."/>
        </authorList>
    </citation>
    <scope>NUCLEOTIDE SEQUENCE [LARGE SCALE GENOMIC DNA]</scope>
    <source>
        <strain evidence="2 3">JCM 19841</strain>
    </source>
</reference>
<gene>
    <name evidence="2" type="ORF">I5776_18285</name>
</gene>
<organism evidence="2 3">
    <name type="scientific">Heyndrickxia vini</name>
    <dbReference type="NCBI Taxonomy" id="1476025"/>
    <lineage>
        <taxon>Bacteria</taxon>
        <taxon>Bacillati</taxon>
        <taxon>Bacillota</taxon>
        <taxon>Bacilli</taxon>
        <taxon>Bacillales</taxon>
        <taxon>Bacillaceae</taxon>
        <taxon>Heyndrickxia</taxon>
    </lineage>
</organism>
<keyword evidence="1" id="KW-0812">Transmembrane</keyword>
<dbReference type="Proteomes" id="UP000595691">
    <property type="component" value="Chromosome"/>
</dbReference>
<proteinExistence type="predicted"/>
<protein>
    <submittedName>
        <fullName evidence="2">Uncharacterized protein</fullName>
    </submittedName>
</protein>
<dbReference type="EMBL" id="CP065425">
    <property type="protein sequence ID" value="QQZ08941.1"/>
    <property type="molecule type" value="Genomic_DNA"/>
</dbReference>
<evidence type="ECO:0000256" key="1">
    <source>
        <dbReference type="SAM" id="Phobius"/>
    </source>
</evidence>
<keyword evidence="3" id="KW-1185">Reference proteome</keyword>
<evidence type="ECO:0000313" key="3">
    <source>
        <dbReference type="Proteomes" id="UP000595691"/>
    </source>
</evidence>
<keyword evidence="1" id="KW-1133">Transmembrane helix</keyword>
<keyword evidence="1" id="KW-0472">Membrane</keyword>
<name>A0ABX7DZN6_9BACI</name>
<evidence type="ECO:0000313" key="2">
    <source>
        <dbReference type="EMBL" id="QQZ08941.1"/>
    </source>
</evidence>